<evidence type="ECO:0000313" key="7">
    <source>
        <dbReference type="EMBL" id="ADZ70885.1"/>
    </source>
</evidence>
<evidence type="ECO:0000256" key="2">
    <source>
        <dbReference type="ARBA" id="ARBA00022475"/>
    </source>
</evidence>
<dbReference type="HOGENOM" id="CLU_040769_1_1_5"/>
<keyword evidence="8" id="KW-1185">Reference proteome</keyword>
<keyword evidence="5 6" id="KW-0472">Membrane</keyword>
<dbReference type="PANTHER" id="PTHR43370:SF2">
    <property type="entry name" value="ABC TRANSPORTER PERMEASE PROTEIN"/>
    <property type="match status" value="1"/>
</dbReference>
<sequence length="317" mass="33221">MAMTEIVDILLSASFWVAVVRIASPLLFATMGELICERAGVLNLGIEGIMVVGAFAGWIAVWSGADLWTGVAVAMLAGMAFGLLHGVLTVPFGLSQHVVGLGITLLATSATYFAYRLALPRVTTPPKIDPFAPLPVPLLSEIPLVGPALFAQTPLTYLAFACAALVSLVLYRTPLGLALRAAGENPAAVAAQGLSVTGLRLGAVVVGSGLMAVGGAFLTMSAFNSFFFEMVNGRGWICIALVVFGAWRPGKAALGALLFAAFDAFQIRLQQTAIGAGIPYQIFLMLPFLLSILALILMSRRAEVPAALMVPFNKGER</sequence>
<dbReference type="EMBL" id="CP002568">
    <property type="protein sequence ID" value="ADZ70885.1"/>
    <property type="molecule type" value="Genomic_DNA"/>
</dbReference>
<dbReference type="CDD" id="cd06580">
    <property type="entry name" value="TM_PBP1_transp_TpRbsC_like"/>
    <property type="match status" value="1"/>
</dbReference>
<feature type="transmembrane region" description="Helical" evidence="6">
    <location>
        <begin position="157"/>
        <end position="179"/>
    </location>
</feature>
<evidence type="ECO:0000256" key="4">
    <source>
        <dbReference type="ARBA" id="ARBA00022989"/>
    </source>
</evidence>
<feature type="transmembrane region" description="Helical" evidence="6">
    <location>
        <begin position="41"/>
        <end position="61"/>
    </location>
</feature>
<keyword evidence="3 6" id="KW-0812">Transmembrane</keyword>
<dbReference type="STRING" id="991905.SL003B_2460"/>
<dbReference type="InterPro" id="IPR001851">
    <property type="entry name" value="ABC_transp_permease"/>
</dbReference>
<dbReference type="Pfam" id="PF02653">
    <property type="entry name" value="BPD_transp_2"/>
    <property type="match status" value="1"/>
</dbReference>
<dbReference type="Proteomes" id="UP000008130">
    <property type="component" value="Chromosome"/>
</dbReference>
<keyword evidence="2" id="KW-1003">Cell membrane</keyword>
<dbReference type="PANTHER" id="PTHR43370">
    <property type="entry name" value="SUGAR ABC TRANSPORTER INTEGRAL MEMBRANE PROTEIN-RELATED"/>
    <property type="match status" value="1"/>
</dbReference>
<evidence type="ECO:0000256" key="6">
    <source>
        <dbReference type="SAM" id="Phobius"/>
    </source>
</evidence>
<dbReference type="GO" id="GO:0005886">
    <property type="term" value="C:plasma membrane"/>
    <property type="evidence" value="ECO:0007669"/>
    <property type="project" value="UniProtKB-SubCell"/>
</dbReference>
<dbReference type="eggNOG" id="COG1079">
    <property type="taxonomic scope" value="Bacteria"/>
</dbReference>
<evidence type="ECO:0000256" key="1">
    <source>
        <dbReference type="ARBA" id="ARBA00004651"/>
    </source>
</evidence>
<evidence type="ECO:0000256" key="5">
    <source>
        <dbReference type="ARBA" id="ARBA00023136"/>
    </source>
</evidence>
<evidence type="ECO:0000313" key="8">
    <source>
        <dbReference type="Proteomes" id="UP000008130"/>
    </source>
</evidence>
<gene>
    <name evidence="7" type="ordered locus">SL003B_2460</name>
</gene>
<feature type="transmembrane region" description="Helical" evidence="6">
    <location>
        <begin position="6"/>
        <end position="29"/>
    </location>
</feature>
<dbReference type="KEGG" id="pgv:SL003B_2460"/>
<reference evidence="7 8" key="1">
    <citation type="journal article" date="2011" name="J. Bacteriol.">
        <title>Complete genome sequence of Polymorphum gilvum SL003B-26A1T, a crude oil-degrading bacterium from oil-polluted saline soil.</title>
        <authorList>
            <person name="Li S.G."/>
            <person name="Tang Y.Q."/>
            <person name="Nie Y."/>
            <person name="Cai M."/>
            <person name="Wu X.L."/>
        </authorList>
    </citation>
    <scope>NUCLEOTIDE SEQUENCE [LARGE SCALE GENOMIC DNA]</scope>
    <source>
        <strain evidence="8">LMG 25793 / CGMCC 1.9160 / SL003B-26A1</strain>
    </source>
</reference>
<name>F2J2H0_POLGS</name>
<feature type="transmembrane region" description="Helical" evidence="6">
    <location>
        <begin position="280"/>
        <end position="299"/>
    </location>
</feature>
<dbReference type="GO" id="GO:0022857">
    <property type="term" value="F:transmembrane transporter activity"/>
    <property type="evidence" value="ECO:0007669"/>
    <property type="project" value="InterPro"/>
</dbReference>
<keyword evidence="4 6" id="KW-1133">Transmembrane helix</keyword>
<comment type="subcellular location">
    <subcellularLocation>
        <location evidence="1">Cell membrane</location>
        <topology evidence="1">Multi-pass membrane protein</topology>
    </subcellularLocation>
</comment>
<dbReference type="PATRIC" id="fig|991905.3.peg.2522"/>
<feature type="transmembrane region" description="Helical" evidence="6">
    <location>
        <begin position="98"/>
        <end position="119"/>
    </location>
</feature>
<dbReference type="AlphaFoldDB" id="F2J2H0"/>
<organism evidence="7 8">
    <name type="scientific">Polymorphum gilvum (strain LMG 25793 / CGMCC 1.9160 / SL003B-26A1)</name>
    <dbReference type="NCBI Taxonomy" id="991905"/>
    <lineage>
        <taxon>Bacteria</taxon>
        <taxon>Pseudomonadati</taxon>
        <taxon>Pseudomonadota</taxon>
        <taxon>Alphaproteobacteria</taxon>
        <taxon>Rhodobacterales</taxon>
        <taxon>Paracoccaceae</taxon>
        <taxon>Polymorphum</taxon>
    </lineage>
</organism>
<proteinExistence type="predicted"/>
<evidence type="ECO:0000256" key="3">
    <source>
        <dbReference type="ARBA" id="ARBA00022692"/>
    </source>
</evidence>
<feature type="transmembrane region" description="Helical" evidence="6">
    <location>
        <begin position="67"/>
        <end position="86"/>
    </location>
</feature>
<accession>F2J2H0</accession>
<feature type="transmembrane region" description="Helical" evidence="6">
    <location>
        <begin position="199"/>
        <end position="223"/>
    </location>
</feature>
<protein>
    <submittedName>
        <fullName evidence="7">Amino acid or sugar ABC transport system, permease protein, putative</fullName>
    </submittedName>
</protein>